<comment type="caution">
    <text evidence="2">The sequence shown here is derived from an EMBL/GenBank/DDBJ whole genome shotgun (WGS) entry which is preliminary data.</text>
</comment>
<evidence type="ECO:0000313" key="3">
    <source>
        <dbReference type="Proteomes" id="UP000639338"/>
    </source>
</evidence>
<dbReference type="AlphaFoldDB" id="A0A834XYD6"/>
<sequence length="235" mass="27608">MIMVGSSRVIENSEYKINQEQRMDQDNDLFDILQLLFQRLYVYIRDFPEIIQKEFLSFFQKAEIQEPELNDYSFSLSKYSIADLLAFYTICAVLGILIVVTTRNNRIPESCIDYTPSPTPEINVPLVDLTEDDTPDRDSLYELPRLAHPWGDSIAEPERLIPQRIYFYQPKTRPYCCSIESRPSHISVRSTSSHQFQTTRAKDQLYQRQSNNINDWLIRRTRSGQIYGKYPIQTS</sequence>
<protein>
    <submittedName>
        <fullName evidence="2">Uncharacterized protein</fullName>
    </submittedName>
</protein>
<keyword evidence="3" id="KW-1185">Reference proteome</keyword>
<keyword evidence="1" id="KW-0812">Transmembrane</keyword>
<dbReference type="OrthoDB" id="7615688at2759"/>
<name>A0A834XYD6_APHGI</name>
<accession>A0A834XYD6</accession>
<reference evidence="2 3" key="1">
    <citation type="submission" date="2020-08" db="EMBL/GenBank/DDBJ databases">
        <title>Aphidius gifuensis genome sequencing and assembly.</title>
        <authorList>
            <person name="Du Z."/>
        </authorList>
    </citation>
    <scope>NUCLEOTIDE SEQUENCE [LARGE SCALE GENOMIC DNA]</scope>
    <source>
        <strain evidence="2">YNYX2018</strain>
        <tissue evidence="2">Adults</tissue>
    </source>
</reference>
<gene>
    <name evidence="2" type="ORF">HCN44_005872</name>
</gene>
<dbReference type="EMBL" id="JACMRX010000003">
    <property type="protein sequence ID" value="KAF7993091.1"/>
    <property type="molecule type" value="Genomic_DNA"/>
</dbReference>
<evidence type="ECO:0000313" key="2">
    <source>
        <dbReference type="EMBL" id="KAF7993091.1"/>
    </source>
</evidence>
<evidence type="ECO:0000256" key="1">
    <source>
        <dbReference type="SAM" id="Phobius"/>
    </source>
</evidence>
<keyword evidence="1" id="KW-0472">Membrane</keyword>
<organism evidence="2 3">
    <name type="scientific">Aphidius gifuensis</name>
    <name type="common">Parasitoid wasp</name>
    <dbReference type="NCBI Taxonomy" id="684658"/>
    <lineage>
        <taxon>Eukaryota</taxon>
        <taxon>Metazoa</taxon>
        <taxon>Ecdysozoa</taxon>
        <taxon>Arthropoda</taxon>
        <taxon>Hexapoda</taxon>
        <taxon>Insecta</taxon>
        <taxon>Pterygota</taxon>
        <taxon>Neoptera</taxon>
        <taxon>Endopterygota</taxon>
        <taxon>Hymenoptera</taxon>
        <taxon>Apocrita</taxon>
        <taxon>Ichneumonoidea</taxon>
        <taxon>Braconidae</taxon>
        <taxon>Aphidiinae</taxon>
        <taxon>Aphidius</taxon>
    </lineage>
</organism>
<feature type="transmembrane region" description="Helical" evidence="1">
    <location>
        <begin position="79"/>
        <end position="100"/>
    </location>
</feature>
<dbReference type="Proteomes" id="UP000639338">
    <property type="component" value="Unassembled WGS sequence"/>
</dbReference>
<keyword evidence="1" id="KW-1133">Transmembrane helix</keyword>
<proteinExistence type="predicted"/>